<proteinExistence type="predicted"/>
<organism evidence="1 2">
    <name type="scientific">Carnegiea gigantea</name>
    <dbReference type="NCBI Taxonomy" id="171969"/>
    <lineage>
        <taxon>Eukaryota</taxon>
        <taxon>Viridiplantae</taxon>
        <taxon>Streptophyta</taxon>
        <taxon>Embryophyta</taxon>
        <taxon>Tracheophyta</taxon>
        <taxon>Spermatophyta</taxon>
        <taxon>Magnoliopsida</taxon>
        <taxon>eudicotyledons</taxon>
        <taxon>Gunneridae</taxon>
        <taxon>Pentapetalae</taxon>
        <taxon>Caryophyllales</taxon>
        <taxon>Cactineae</taxon>
        <taxon>Cactaceae</taxon>
        <taxon>Cactoideae</taxon>
        <taxon>Echinocereeae</taxon>
        <taxon>Carnegiea</taxon>
    </lineage>
</organism>
<dbReference type="AlphaFoldDB" id="A0A9Q1K5E3"/>
<gene>
    <name evidence="1" type="ORF">Cgig2_012259</name>
</gene>
<evidence type="ECO:0000313" key="2">
    <source>
        <dbReference type="Proteomes" id="UP001153076"/>
    </source>
</evidence>
<dbReference type="Proteomes" id="UP001153076">
    <property type="component" value="Unassembled WGS sequence"/>
</dbReference>
<evidence type="ECO:0000313" key="1">
    <source>
        <dbReference type="EMBL" id="KAJ8436972.1"/>
    </source>
</evidence>
<sequence>MDRDLFLNFAKPSRRPNDAADLGLANRFTMVYVMWAMQKLDWGPAEAWLEDNDQRLLRAQASDPADSLVNPMLTGGPSRGRTSSFPSFRDIVQAAEYFRDNLHWSKRETSSLRLNLLLWNFSAYCPRFKHIIAMQFAHAAQIPKMVQAVSYAMAINDTARLQLIRREIRESLMSDLRKLR</sequence>
<keyword evidence="2" id="KW-1185">Reference proteome</keyword>
<reference evidence="1" key="1">
    <citation type="submission" date="2022-04" db="EMBL/GenBank/DDBJ databases">
        <title>Carnegiea gigantea Genome sequencing and assembly v2.</title>
        <authorList>
            <person name="Copetti D."/>
            <person name="Sanderson M.J."/>
            <person name="Burquez A."/>
            <person name="Wojciechowski M.F."/>
        </authorList>
    </citation>
    <scope>NUCLEOTIDE SEQUENCE</scope>
    <source>
        <strain evidence="1">SGP5-SGP5p</strain>
        <tissue evidence="1">Aerial part</tissue>
    </source>
</reference>
<comment type="caution">
    <text evidence="1">The sequence shown here is derived from an EMBL/GenBank/DDBJ whole genome shotgun (WGS) entry which is preliminary data.</text>
</comment>
<dbReference type="EMBL" id="JAKOGI010000321">
    <property type="protein sequence ID" value="KAJ8436972.1"/>
    <property type="molecule type" value="Genomic_DNA"/>
</dbReference>
<protein>
    <submittedName>
        <fullName evidence="1">Uncharacterized protein</fullName>
    </submittedName>
</protein>
<name>A0A9Q1K5E3_9CARY</name>
<accession>A0A9Q1K5E3</accession>